<reference evidence="11" key="2">
    <citation type="submission" date="2025-08" db="UniProtKB">
        <authorList>
            <consortium name="Ensembl"/>
        </authorList>
    </citation>
    <scope>IDENTIFICATION</scope>
</reference>
<evidence type="ECO:0000256" key="5">
    <source>
        <dbReference type="ARBA" id="ARBA00022859"/>
    </source>
</evidence>
<keyword evidence="2" id="KW-0479">Metal-binding</keyword>
<dbReference type="InterPro" id="IPR017907">
    <property type="entry name" value="Znf_RING_CS"/>
</dbReference>
<dbReference type="PRINTS" id="PR01407">
    <property type="entry name" value="BUTYPHLNCDUF"/>
</dbReference>
<dbReference type="Pfam" id="PF25600">
    <property type="entry name" value="TRIM_CC"/>
    <property type="match status" value="1"/>
</dbReference>
<dbReference type="GO" id="GO:0008270">
    <property type="term" value="F:zinc ion binding"/>
    <property type="evidence" value="ECO:0007669"/>
    <property type="project" value="UniProtKB-KW"/>
</dbReference>
<proteinExistence type="predicted"/>
<evidence type="ECO:0000259" key="10">
    <source>
        <dbReference type="PROSITE" id="PS50188"/>
    </source>
</evidence>
<dbReference type="Ensembl" id="ENSGWIT00000014420.1">
    <property type="protein sequence ID" value="ENSGWIP00000012964.1"/>
    <property type="gene ID" value="ENSGWIG00000007485.1"/>
</dbReference>
<dbReference type="InterPro" id="IPR001870">
    <property type="entry name" value="B30.2/SPRY"/>
</dbReference>
<dbReference type="PANTHER" id="PTHR25465:SF49">
    <property type="entry name" value="BLOODTHIRSTY-RELATED GENE FAMILY, MEMBER 1-RELATED"/>
    <property type="match status" value="1"/>
</dbReference>
<dbReference type="Pfam" id="PF13765">
    <property type="entry name" value="PRY"/>
    <property type="match status" value="1"/>
</dbReference>
<gene>
    <name evidence="11" type="primary">LOC114481609</name>
</gene>
<dbReference type="SUPFAM" id="SSF57850">
    <property type="entry name" value="RING/U-box"/>
    <property type="match status" value="1"/>
</dbReference>
<dbReference type="PROSITE" id="PS50089">
    <property type="entry name" value="ZF_RING_2"/>
    <property type="match status" value="1"/>
</dbReference>
<dbReference type="FunFam" id="2.60.120.920:FF:000004">
    <property type="entry name" value="Butyrophilin subfamily 1 member A1"/>
    <property type="match status" value="1"/>
</dbReference>
<dbReference type="InterPro" id="IPR000315">
    <property type="entry name" value="Znf_B-box"/>
</dbReference>
<organism evidence="11 12">
    <name type="scientific">Gouania willdenowi</name>
    <name type="common">Blunt-snouted clingfish</name>
    <name type="synonym">Lepadogaster willdenowi</name>
    <dbReference type="NCBI Taxonomy" id="441366"/>
    <lineage>
        <taxon>Eukaryota</taxon>
        <taxon>Metazoa</taxon>
        <taxon>Chordata</taxon>
        <taxon>Craniata</taxon>
        <taxon>Vertebrata</taxon>
        <taxon>Euteleostomi</taxon>
        <taxon>Actinopterygii</taxon>
        <taxon>Neopterygii</taxon>
        <taxon>Teleostei</taxon>
        <taxon>Neoteleostei</taxon>
        <taxon>Acanthomorphata</taxon>
        <taxon>Ovalentaria</taxon>
        <taxon>Blenniimorphae</taxon>
        <taxon>Blenniiformes</taxon>
        <taxon>Gobiesocoidei</taxon>
        <taxon>Gobiesocidae</taxon>
        <taxon>Gobiesocinae</taxon>
        <taxon>Gouania</taxon>
    </lineage>
</organism>
<evidence type="ECO:0000256" key="7">
    <source>
        <dbReference type="SAM" id="Coils"/>
    </source>
</evidence>
<dbReference type="SMART" id="SM00336">
    <property type="entry name" value="BBOX"/>
    <property type="match status" value="1"/>
</dbReference>
<dbReference type="Pfam" id="PF22586">
    <property type="entry name" value="ANCHR-like_BBOX"/>
    <property type="match status" value="1"/>
</dbReference>
<dbReference type="Proteomes" id="UP000694680">
    <property type="component" value="Chromosome 19"/>
</dbReference>
<dbReference type="SMART" id="SM00184">
    <property type="entry name" value="RING"/>
    <property type="match status" value="1"/>
</dbReference>
<keyword evidence="12" id="KW-1185">Reference proteome</keyword>
<dbReference type="InterPro" id="IPR027370">
    <property type="entry name" value="Znf-RING_euk"/>
</dbReference>
<dbReference type="GO" id="GO:0045087">
    <property type="term" value="P:innate immune response"/>
    <property type="evidence" value="ECO:0007669"/>
    <property type="project" value="UniProtKB-KW"/>
</dbReference>
<dbReference type="PROSITE" id="PS00518">
    <property type="entry name" value="ZF_RING_1"/>
    <property type="match status" value="1"/>
</dbReference>
<feature type="domain" description="RING-type" evidence="8">
    <location>
        <begin position="14"/>
        <end position="54"/>
    </location>
</feature>
<evidence type="ECO:0000256" key="3">
    <source>
        <dbReference type="ARBA" id="ARBA00022771"/>
    </source>
</evidence>
<dbReference type="SUPFAM" id="SSF49899">
    <property type="entry name" value="Concanavalin A-like lectins/glucanases"/>
    <property type="match status" value="1"/>
</dbReference>
<dbReference type="SUPFAM" id="SSF57845">
    <property type="entry name" value="B-box zinc-binding domain"/>
    <property type="match status" value="1"/>
</dbReference>
<dbReference type="CDD" id="cd13733">
    <property type="entry name" value="SPRY_PRY_C-I_1"/>
    <property type="match status" value="1"/>
</dbReference>
<dbReference type="Gene3D" id="3.30.160.60">
    <property type="entry name" value="Classic Zinc Finger"/>
    <property type="match status" value="1"/>
</dbReference>
<reference evidence="11" key="3">
    <citation type="submission" date="2025-09" db="UniProtKB">
        <authorList>
            <consortium name="Ensembl"/>
        </authorList>
    </citation>
    <scope>IDENTIFICATION</scope>
</reference>
<sequence length="560" mass="63433">MASGSLFAEDQFLCPICLDVFNQPVSTPCGHNFCMPCLTTYWDDAPTFQCPICKEPFQKRPHLKVNTFISELALQFMSLQVTDAHILSTNQQPGGAGVTVLCDICTDSQKEAVRSCLECLTSYCDVHLEPHHRAAGLKTHTLTVPVTSLEDKTCKEHKRLLVFFCRDDGVVLCEVCASSLHRQHNIATVLRAYDEMQDQVEVTDRKVQQMILKRLQGVEALKESVKQSKTEGEQLMTNTTQELAKIVLEIQRNQMELIRVMEEKQKEAEEQAGGLIRDMERETSKLCQTAVKLNELKQTKDRLSFLQKYQNLSLLPNTKGLSAVHSNRHMELQHMHNSISQSLRQIQVSVNNINTEIGKISNNAQSSNSSTLRLVQQYEVDVVLDPDTAHPLLVLSNDGKQVRFNAGQRLNQNLSGNMFTHHLAVLGRRGFISQKFYFEVYVGRKTEWCLGVATASIQRRGVLARSPRSGLWAIWFLEDRFENYSCPNVPVHLGKVERVGVFVDYDAGQIDFFDVTADVTICSFPDCCFEEELYPYFNPCDNEYGSNLTPMRIVPVGHME</sequence>
<evidence type="ECO:0000313" key="12">
    <source>
        <dbReference type="Proteomes" id="UP000694680"/>
    </source>
</evidence>
<dbReference type="Pfam" id="PF00643">
    <property type="entry name" value="zf-B_box"/>
    <property type="match status" value="1"/>
</dbReference>
<dbReference type="PROSITE" id="PS50119">
    <property type="entry name" value="ZF_BBOX"/>
    <property type="match status" value="1"/>
</dbReference>
<dbReference type="InterPro" id="IPR006574">
    <property type="entry name" value="PRY"/>
</dbReference>
<keyword evidence="4" id="KW-0862">Zinc</keyword>
<dbReference type="Pfam" id="PF13445">
    <property type="entry name" value="zf-RING_UBOX"/>
    <property type="match status" value="1"/>
</dbReference>
<dbReference type="OrthoDB" id="426657at2759"/>
<dbReference type="GO" id="GO:0005737">
    <property type="term" value="C:cytoplasm"/>
    <property type="evidence" value="ECO:0007669"/>
    <property type="project" value="UniProtKB-ARBA"/>
</dbReference>
<dbReference type="InterPro" id="IPR013320">
    <property type="entry name" value="ConA-like_dom_sf"/>
</dbReference>
<evidence type="ECO:0000259" key="8">
    <source>
        <dbReference type="PROSITE" id="PS50089"/>
    </source>
</evidence>
<dbReference type="RefSeq" id="XP_028332365.1">
    <property type="nucleotide sequence ID" value="XM_028476564.1"/>
</dbReference>
<dbReference type="GeneID" id="114481609"/>
<dbReference type="InterPro" id="IPR003877">
    <property type="entry name" value="SPRY_dom"/>
</dbReference>
<evidence type="ECO:0000259" key="9">
    <source>
        <dbReference type="PROSITE" id="PS50119"/>
    </source>
</evidence>
<feature type="coiled-coil region" evidence="7">
    <location>
        <begin position="251"/>
        <end position="278"/>
    </location>
</feature>
<feature type="domain" description="B30.2/SPRY" evidence="10">
    <location>
        <begin position="362"/>
        <end position="553"/>
    </location>
</feature>
<dbReference type="AlphaFoldDB" id="A0A8C5DYT1"/>
<keyword evidence="3 6" id="KW-0863">Zinc-finger</keyword>
<dbReference type="CDD" id="cd19769">
    <property type="entry name" value="Bbox2_TRIM16-like"/>
    <property type="match status" value="1"/>
</dbReference>
<dbReference type="InterPro" id="IPR058030">
    <property type="entry name" value="TRIM8/14/16/25/29/45/65_CC"/>
</dbReference>
<dbReference type="Gene3D" id="4.10.830.40">
    <property type="match status" value="1"/>
</dbReference>
<evidence type="ECO:0000256" key="1">
    <source>
        <dbReference type="ARBA" id="ARBA00022588"/>
    </source>
</evidence>
<accession>A0A8C5DYT1</accession>
<evidence type="ECO:0000256" key="2">
    <source>
        <dbReference type="ARBA" id="ARBA00022723"/>
    </source>
</evidence>
<keyword evidence="1" id="KW-0399">Innate immunity</keyword>
<dbReference type="SMART" id="SM00449">
    <property type="entry name" value="SPRY"/>
    <property type="match status" value="1"/>
</dbReference>
<dbReference type="SMART" id="SM00589">
    <property type="entry name" value="PRY"/>
    <property type="match status" value="1"/>
</dbReference>
<evidence type="ECO:0000313" key="11">
    <source>
        <dbReference type="Ensembl" id="ENSGWIP00000012964.1"/>
    </source>
</evidence>
<dbReference type="InterPro" id="IPR051051">
    <property type="entry name" value="E3_ubiq-ligase_TRIM/RNF"/>
</dbReference>
<dbReference type="PANTHER" id="PTHR25465">
    <property type="entry name" value="B-BOX DOMAIN CONTAINING"/>
    <property type="match status" value="1"/>
</dbReference>
<keyword evidence="7" id="KW-0175">Coiled coil</keyword>
<dbReference type="InterPro" id="IPR003879">
    <property type="entry name" value="Butyrophylin_SPRY"/>
</dbReference>
<dbReference type="InterPro" id="IPR043136">
    <property type="entry name" value="B30.2/SPRY_sf"/>
</dbReference>
<dbReference type="Gene3D" id="3.30.40.10">
    <property type="entry name" value="Zinc/RING finger domain, C3HC4 (zinc finger)"/>
    <property type="match status" value="1"/>
</dbReference>
<evidence type="ECO:0000256" key="6">
    <source>
        <dbReference type="PROSITE-ProRule" id="PRU00024"/>
    </source>
</evidence>
<dbReference type="PROSITE" id="PS50188">
    <property type="entry name" value="B302_SPRY"/>
    <property type="match status" value="1"/>
</dbReference>
<dbReference type="Pfam" id="PF00622">
    <property type="entry name" value="SPRY"/>
    <property type="match status" value="1"/>
</dbReference>
<dbReference type="InterPro" id="IPR001841">
    <property type="entry name" value="Znf_RING"/>
</dbReference>
<feature type="domain" description="B box-type" evidence="9">
    <location>
        <begin position="149"/>
        <end position="189"/>
    </location>
</feature>
<dbReference type="InterPro" id="IPR013083">
    <property type="entry name" value="Znf_RING/FYVE/PHD"/>
</dbReference>
<name>A0A8C5DYT1_GOUWI</name>
<keyword evidence="5" id="KW-0391">Immunity</keyword>
<dbReference type="Gene3D" id="2.60.120.920">
    <property type="match status" value="1"/>
</dbReference>
<reference evidence="11" key="1">
    <citation type="submission" date="2020-06" db="EMBL/GenBank/DDBJ databases">
        <authorList>
            <consortium name="Wellcome Sanger Institute Data Sharing"/>
        </authorList>
    </citation>
    <scope>NUCLEOTIDE SEQUENCE [LARGE SCALE GENOMIC DNA]</scope>
</reference>
<evidence type="ECO:0000256" key="4">
    <source>
        <dbReference type="ARBA" id="ARBA00022833"/>
    </source>
</evidence>
<protein>
    <submittedName>
        <fullName evidence="11">E3 ubiquitin-protein ligase TRIM21-like</fullName>
    </submittedName>
</protein>